<sequence>GYVPEKPIIFTKRQQECLSKALSVSEQYIHLIKEGKDLDNCSEILSDIKQNLLNCVGISCFS</sequence>
<comment type="caution">
    <text evidence="1">The sequence shown here is derived from an EMBL/GenBank/DDBJ whole genome shotgun (WGS) entry which is preliminary data.</text>
</comment>
<protein>
    <submittedName>
        <fullName evidence="1">Uncharacterized protein</fullName>
    </submittedName>
</protein>
<dbReference type="EMBL" id="LAZR01041746">
    <property type="protein sequence ID" value="KKL11217.1"/>
    <property type="molecule type" value="Genomic_DNA"/>
</dbReference>
<evidence type="ECO:0000313" key="1">
    <source>
        <dbReference type="EMBL" id="KKL11217.1"/>
    </source>
</evidence>
<name>A0A0F9BBM0_9ZZZZ</name>
<reference evidence="1" key="1">
    <citation type="journal article" date="2015" name="Nature">
        <title>Complex archaea that bridge the gap between prokaryotes and eukaryotes.</title>
        <authorList>
            <person name="Spang A."/>
            <person name="Saw J.H."/>
            <person name="Jorgensen S.L."/>
            <person name="Zaremba-Niedzwiedzka K."/>
            <person name="Martijn J."/>
            <person name="Lind A.E."/>
            <person name="van Eijk R."/>
            <person name="Schleper C."/>
            <person name="Guy L."/>
            <person name="Ettema T.J."/>
        </authorList>
    </citation>
    <scope>NUCLEOTIDE SEQUENCE</scope>
</reference>
<accession>A0A0F9BBM0</accession>
<feature type="non-terminal residue" evidence="1">
    <location>
        <position position="1"/>
    </location>
</feature>
<gene>
    <name evidence="1" type="ORF">LCGC14_2548040</name>
</gene>
<organism evidence="1">
    <name type="scientific">marine sediment metagenome</name>
    <dbReference type="NCBI Taxonomy" id="412755"/>
    <lineage>
        <taxon>unclassified sequences</taxon>
        <taxon>metagenomes</taxon>
        <taxon>ecological metagenomes</taxon>
    </lineage>
</organism>
<proteinExistence type="predicted"/>
<dbReference type="AlphaFoldDB" id="A0A0F9BBM0"/>